<reference evidence="7" key="1">
    <citation type="submission" date="2016-10" db="EMBL/GenBank/DDBJ databases">
        <authorList>
            <person name="Varghese N."/>
            <person name="Submissions S."/>
        </authorList>
    </citation>
    <scope>NUCLEOTIDE SEQUENCE [LARGE SCALE GENOMIC DNA]</scope>
    <source>
        <strain evidence="7">DSM 26471</strain>
    </source>
</reference>
<evidence type="ECO:0000256" key="3">
    <source>
        <dbReference type="ARBA" id="ARBA00022801"/>
    </source>
</evidence>
<name>A0A1I3TWB4_9RHOB</name>
<dbReference type="GO" id="GO:0008233">
    <property type="term" value="F:peptidase activity"/>
    <property type="evidence" value="ECO:0007669"/>
    <property type="project" value="UniProtKB-KW"/>
</dbReference>
<dbReference type="Pfam" id="PF04586">
    <property type="entry name" value="Peptidase_S78"/>
    <property type="match status" value="1"/>
</dbReference>
<keyword evidence="7" id="KW-1185">Reference proteome</keyword>
<feature type="domain" description="Prohead serine protease" evidence="5">
    <location>
        <begin position="76"/>
        <end position="186"/>
    </location>
</feature>
<dbReference type="AlphaFoldDB" id="A0A1I3TWB4"/>
<dbReference type="EMBL" id="FORH01000005">
    <property type="protein sequence ID" value="SFJ73871.1"/>
    <property type="molecule type" value="Genomic_DNA"/>
</dbReference>
<keyword evidence="2 6" id="KW-0645">Protease</keyword>
<evidence type="ECO:0000313" key="6">
    <source>
        <dbReference type="EMBL" id="SFJ73871.1"/>
    </source>
</evidence>
<evidence type="ECO:0000256" key="2">
    <source>
        <dbReference type="ARBA" id="ARBA00022670"/>
    </source>
</evidence>
<evidence type="ECO:0000256" key="4">
    <source>
        <dbReference type="SAM" id="MobiDB-lite"/>
    </source>
</evidence>
<keyword evidence="1" id="KW-1188">Viral release from host cell</keyword>
<keyword evidence="3" id="KW-0378">Hydrolase</keyword>
<evidence type="ECO:0000259" key="5">
    <source>
        <dbReference type="Pfam" id="PF04586"/>
    </source>
</evidence>
<sequence>MNKRLTGNLANASKISPTRPDRSLGERFNRAMPREGAFDEASRTFRATIATATPVQRRDAKGPFLEVLDPNGLEIEAGADFPLLTDHRPAARETVGRVHGLEVDGHRVLASLRLANVDDVEPLVQRIRDDVLKHVSAGYAVLEWRETIDPETRQRTKTAIRWRLREVSLTPIPADQNATIHRSMENDMPFDLETRMALVDTLRTACGLPDTWGEDLTEEAVTDTEVREAAREAMLKRNAPQIRITRDHTNPAEIQTRAADALAFRMAGGDLPEASREFVGMSLVDHAKDALTRSGVSIRGMSADDVLQRSNGSSDFPLLVSNAMGKVAAQAYQAAESPLKALARKRTLSNFKESTAIRLGEMGRLEEMNEHGEFKHTSRAEAGESMALSTFGRAINVSRKLIIDDDLGLLGDMTSAMGQAAAQTEAEELVALFTGNPDLSDGTPVFDASRSNTVSVALSETAISDARKHLRTVKGLDGKTIIAVKPKYLVVGPDLETSAEKLLAAIYAATADDVNAFAGKLTLVVEPRIEGNAWFVAADPASVPSIQYGYLASAQGVQIQRAEAWDTLGLKYRAFLDFGCGWLDWRGVYHSAGA</sequence>
<protein>
    <submittedName>
        <fullName evidence="6">Phage prohead protease, HK97 family</fullName>
    </submittedName>
</protein>
<dbReference type="RefSeq" id="WP_090061368.1">
    <property type="nucleotide sequence ID" value="NZ_FORH01000005.1"/>
</dbReference>
<accession>A0A1I3TWB4</accession>
<dbReference type="STRING" id="588602.SAMN04487991_2863"/>
<gene>
    <name evidence="6" type="ORF">SAMN04487991_2863</name>
</gene>
<feature type="region of interest" description="Disordered" evidence="4">
    <location>
        <begin position="1"/>
        <end position="25"/>
    </location>
</feature>
<dbReference type="Pfam" id="PF25209">
    <property type="entry name" value="Phage_capsid_4"/>
    <property type="match status" value="1"/>
</dbReference>
<dbReference type="Proteomes" id="UP000199630">
    <property type="component" value="Unassembled WGS sequence"/>
</dbReference>
<dbReference type="GO" id="GO:0006508">
    <property type="term" value="P:proteolysis"/>
    <property type="evidence" value="ECO:0007669"/>
    <property type="project" value="UniProtKB-KW"/>
</dbReference>
<evidence type="ECO:0000256" key="1">
    <source>
        <dbReference type="ARBA" id="ARBA00022612"/>
    </source>
</evidence>
<proteinExistence type="predicted"/>
<dbReference type="InterPro" id="IPR054613">
    <property type="entry name" value="Peptidase_S78_dom"/>
</dbReference>
<evidence type="ECO:0000313" key="7">
    <source>
        <dbReference type="Proteomes" id="UP000199630"/>
    </source>
</evidence>
<organism evidence="6 7">
    <name type="scientific">Celeribacter neptunius</name>
    <dbReference type="NCBI Taxonomy" id="588602"/>
    <lineage>
        <taxon>Bacteria</taxon>
        <taxon>Pseudomonadati</taxon>
        <taxon>Pseudomonadota</taxon>
        <taxon>Alphaproteobacteria</taxon>
        <taxon>Rhodobacterales</taxon>
        <taxon>Roseobacteraceae</taxon>
        <taxon>Celeribacter</taxon>
    </lineage>
</organism>
<dbReference type="NCBIfam" id="NF045541">
    <property type="entry name" value="scaf_prot_MCP2"/>
    <property type="match status" value="1"/>
</dbReference>
<dbReference type="OrthoDB" id="9806592at2"/>